<sequence>MSIETSQCTRFERISYRQDFGFNHIQSYHFLHERVGKVRVGGECGAGLRWVSFDHILIINNYLGVVSPVNLVQAHFYARKKLKHFLFLHNFG</sequence>
<accession>L8WQ06</accession>
<comment type="caution">
    <text evidence="1">The sequence shown here is derived from an EMBL/GenBank/DDBJ whole genome shotgun (WGS) entry which is preliminary data.</text>
</comment>
<organism evidence="1 2">
    <name type="scientific">Thanatephorus cucumeris (strain AG1-IA)</name>
    <name type="common">Rice sheath blight fungus</name>
    <name type="synonym">Rhizoctonia solani</name>
    <dbReference type="NCBI Taxonomy" id="983506"/>
    <lineage>
        <taxon>Eukaryota</taxon>
        <taxon>Fungi</taxon>
        <taxon>Dikarya</taxon>
        <taxon>Basidiomycota</taxon>
        <taxon>Agaricomycotina</taxon>
        <taxon>Agaricomycetes</taxon>
        <taxon>Cantharellales</taxon>
        <taxon>Ceratobasidiaceae</taxon>
        <taxon>Rhizoctonia</taxon>
        <taxon>Rhizoctonia solani AG-1</taxon>
    </lineage>
</organism>
<dbReference type="AlphaFoldDB" id="L8WQ06"/>
<keyword evidence="2" id="KW-1185">Reference proteome</keyword>
<dbReference type="Proteomes" id="UP000011668">
    <property type="component" value="Unassembled WGS sequence"/>
</dbReference>
<dbReference type="HOGENOM" id="CLU_2414802_0_0_1"/>
<protein>
    <submittedName>
        <fullName evidence="1">Uncharacterized protein</fullName>
    </submittedName>
</protein>
<dbReference type="EMBL" id="AFRT01001480">
    <property type="protein sequence ID" value="ELU40231.1"/>
    <property type="molecule type" value="Genomic_DNA"/>
</dbReference>
<gene>
    <name evidence="1" type="ORF">AG1IA_05739</name>
</gene>
<evidence type="ECO:0000313" key="1">
    <source>
        <dbReference type="EMBL" id="ELU40231.1"/>
    </source>
</evidence>
<evidence type="ECO:0000313" key="2">
    <source>
        <dbReference type="Proteomes" id="UP000011668"/>
    </source>
</evidence>
<reference evidence="1 2" key="1">
    <citation type="journal article" date="2013" name="Nat. Commun.">
        <title>The evolution and pathogenic mechanisms of the rice sheath blight pathogen.</title>
        <authorList>
            <person name="Zheng A."/>
            <person name="Lin R."/>
            <person name="Xu L."/>
            <person name="Qin P."/>
            <person name="Tang C."/>
            <person name="Ai P."/>
            <person name="Zhang D."/>
            <person name="Liu Y."/>
            <person name="Sun Z."/>
            <person name="Feng H."/>
            <person name="Wang Y."/>
            <person name="Chen Y."/>
            <person name="Liang X."/>
            <person name="Fu R."/>
            <person name="Li Q."/>
            <person name="Zhang J."/>
            <person name="Yu X."/>
            <person name="Xie Z."/>
            <person name="Ding L."/>
            <person name="Guan P."/>
            <person name="Tang J."/>
            <person name="Liang Y."/>
            <person name="Wang S."/>
            <person name="Deng Q."/>
            <person name="Li S."/>
            <person name="Zhu J."/>
            <person name="Wang L."/>
            <person name="Liu H."/>
            <person name="Li P."/>
        </authorList>
    </citation>
    <scope>NUCLEOTIDE SEQUENCE [LARGE SCALE GENOMIC DNA]</scope>
    <source>
        <strain evidence="2">AG-1 IA</strain>
    </source>
</reference>
<proteinExistence type="predicted"/>
<name>L8WQ06_THACA</name>